<sequence>MNPKWANKRNRQGKESKKKQKKKASDRKRRNRRKAMATETASLAGIGRSSVNRTPIIRLHRRDKSLEELKMGNVMDEEDINYFTKIDGRSSSVYVAVDKESREIAFVARVNLYEDMTAQQHDEYQRIFSYFARDRAIKGSQSLKNGAMRGGKMNAVGWRPGYEPGVHVDTYRRGKPRKGQTTENDIREHVIGLTGVHDAISNNFRSLSALIHQNQNSQLRELLVPAAGKHFGAQGDELDESFCSNIAYTFDGFYNTVHCDRDASDFTYGMFGRTEKGSGKLMRKADCSFGDHTAGFSFAVIPYHIQVMLTQIDGVVELIWRGPRDGHCTTSGSTCTGCERMAFSCQIGKGLVRRVEMYGKQYDYELLSDENRRRLHGHATDVELDEENGNRSEGSEYLPY</sequence>
<proteinExistence type="predicted"/>
<evidence type="ECO:0000259" key="2">
    <source>
        <dbReference type="Pfam" id="PF20515"/>
    </source>
</evidence>
<dbReference type="OrthoDB" id="3132747at2759"/>
<dbReference type="EMBL" id="ML119838">
    <property type="protein sequence ID" value="RPA72980.1"/>
    <property type="molecule type" value="Genomic_DNA"/>
</dbReference>
<dbReference type="AlphaFoldDB" id="A0A3N4HMA9"/>
<protein>
    <recommendedName>
        <fullName evidence="2">Tet-like 2OG-Fe(II) oxygenase domain-containing protein</fullName>
    </recommendedName>
</protein>
<feature type="region of interest" description="Disordered" evidence="1">
    <location>
        <begin position="379"/>
        <end position="400"/>
    </location>
</feature>
<name>A0A3N4HMA9_ASCIM</name>
<reference evidence="3 4" key="1">
    <citation type="journal article" date="2018" name="Nat. Ecol. Evol.">
        <title>Pezizomycetes genomes reveal the molecular basis of ectomycorrhizal truffle lifestyle.</title>
        <authorList>
            <person name="Murat C."/>
            <person name="Payen T."/>
            <person name="Noel B."/>
            <person name="Kuo A."/>
            <person name="Morin E."/>
            <person name="Chen J."/>
            <person name="Kohler A."/>
            <person name="Krizsan K."/>
            <person name="Balestrini R."/>
            <person name="Da Silva C."/>
            <person name="Montanini B."/>
            <person name="Hainaut M."/>
            <person name="Levati E."/>
            <person name="Barry K.W."/>
            <person name="Belfiori B."/>
            <person name="Cichocki N."/>
            <person name="Clum A."/>
            <person name="Dockter R.B."/>
            <person name="Fauchery L."/>
            <person name="Guy J."/>
            <person name="Iotti M."/>
            <person name="Le Tacon F."/>
            <person name="Lindquist E.A."/>
            <person name="Lipzen A."/>
            <person name="Malagnac F."/>
            <person name="Mello A."/>
            <person name="Molinier V."/>
            <person name="Miyauchi S."/>
            <person name="Poulain J."/>
            <person name="Riccioni C."/>
            <person name="Rubini A."/>
            <person name="Sitrit Y."/>
            <person name="Splivallo R."/>
            <person name="Traeger S."/>
            <person name="Wang M."/>
            <person name="Zifcakova L."/>
            <person name="Wipf D."/>
            <person name="Zambonelli A."/>
            <person name="Paolocci F."/>
            <person name="Nowrousian M."/>
            <person name="Ottonello S."/>
            <person name="Baldrian P."/>
            <person name="Spatafora J.W."/>
            <person name="Henrissat B."/>
            <person name="Nagy L.G."/>
            <person name="Aury J.M."/>
            <person name="Wincker P."/>
            <person name="Grigoriev I.V."/>
            <person name="Bonfante P."/>
            <person name="Martin F.M."/>
        </authorList>
    </citation>
    <scope>NUCLEOTIDE SEQUENCE [LARGE SCALE GENOMIC DNA]</scope>
    <source>
        <strain evidence="3 4">RN42</strain>
    </source>
</reference>
<feature type="domain" description="Tet-like 2OG-Fe(II) oxygenase" evidence="2">
    <location>
        <begin position="121"/>
        <end position="330"/>
    </location>
</feature>
<feature type="region of interest" description="Disordered" evidence="1">
    <location>
        <begin position="1"/>
        <end position="40"/>
    </location>
</feature>
<keyword evidence="4" id="KW-1185">Reference proteome</keyword>
<dbReference type="Pfam" id="PF20515">
    <property type="entry name" value="2OG-FeII_Oxy_6"/>
    <property type="match status" value="1"/>
</dbReference>
<accession>A0A3N4HMA9</accession>
<dbReference type="InterPro" id="IPR046798">
    <property type="entry name" value="2OG-FeII_Oxy_6"/>
</dbReference>
<feature type="compositionally biased region" description="Basic residues" evidence="1">
    <location>
        <begin position="1"/>
        <end position="35"/>
    </location>
</feature>
<evidence type="ECO:0000313" key="3">
    <source>
        <dbReference type="EMBL" id="RPA72980.1"/>
    </source>
</evidence>
<organism evidence="3 4">
    <name type="scientific">Ascobolus immersus RN42</name>
    <dbReference type="NCBI Taxonomy" id="1160509"/>
    <lineage>
        <taxon>Eukaryota</taxon>
        <taxon>Fungi</taxon>
        <taxon>Dikarya</taxon>
        <taxon>Ascomycota</taxon>
        <taxon>Pezizomycotina</taxon>
        <taxon>Pezizomycetes</taxon>
        <taxon>Pezizales</taxon>
        <taxon>Ascobolaceae</taxon>
        <taxon>Ascobolus</taxon>
    </lineage>
</organism>
<gene>
    <name evidence="3" type="ORF">BJ508DRAFT_334522</name>
</gene>
<evidence type="ECO:0000313" key="4">
    <source>
        <dbReference type="Proteomes" id="UP000275078"/>
    </source>
</evidence>
<dbReference type="Proteomes" id="UP000275078">
    <property type="component" value="Unassembled WGS sequence"/>
</dbReference>
<evidence type="ECO:0000256" key="1">
    <source>
        <dbReference type="SAM" id="MobiDB-lite"/>
    </source>
</evidence>